<dbReference type="PANTHER" id="PTHR31080:SF303">
    <property type="entry name" value="PECTINESTERASE 1-LIKE"/>
    <property type="match status" value="1"/>
</dbReference>
<keyword evidence="1" id="KW-0732">Signal</keyword>
<sequence length="261" mass="28829">MSHASEVLIMCTEAHLHTNIWWYASRKTNILAAAEKYIQEHGTQEFESLIHRDRDETPAQANVSFTAMTITIGLLMRVPINLEPSPEIASLSPDVEESIRTVCSVTEYPETCFLSILPFSSSMRADPKSILKISLEGSVNELLRAVNQLRDASIGSNPIGSLGDYETLLEEAMRSLNESATAMEAAPGEALTDEVIKRVLGGVSAARTNLHICLYGLSGMDSTVHDEVTAKLQWLKDLTSNTLVILSHVEDLRVKFNMEMH</sequence>
<evidence type="ECO:0000259" key="3">
    <source>
        <dbReference type="SMART" id="SM00856"/>
    </source>
</evidence>
<reference evidence="4 5" key="1">
    <citation type="journal article" date="2023" name="Hortic Res">
        <title>Pangenome of water caltrop reveals structural variations and asymmetric subgenome divergence after allopolyploidization.</title>
        <authorList>
            <person name="Zhang X."/>
            <person name="Chen Y."/>
            <person name="Wang L."/>
            <person name="Yuan Y."/>
            <person name="Fang M."/>
            <person name="Shi L."/>
            <person name="Lu R."/>
            <person name="Comes H.P."/>
            <person name="Ma Y."/>
            <person name="Chen Y."/>
            <person name="Huang G."/>
            <person name="Zhou Y."/>
            <person name="Zheng Z."/>
            <person name="Qiu Y."/>
        </authorList>
    </citation>
    <scope>NUCLEOTIDE SEQUENCE [LARGE SCALE GENOMIC DNA]</scope>
    <source>
        <tissue evidence="4">Roots</tissue>
    </source>
</reference>
<proteinExistence type="inferred from homology"/>
<dbReference type="SUPFAM" id="SSF101148">
    <property type="entry name" value="Plant invertase/pectin methylesterase inhibitor"/>
    <property type="match status" value="1"/>
</dbReference>
<evidence type="ECO:0000256" key="2">
    <source>
        <dbReference type="ARBA" id="ARBA00038471"/>
    </source>
</evidence>
<dbReference type="GO" id="GO:0004857">
    <property type="term" value="F:enzyme inhibitor activity"/>
    <property type="evidence" value="ECO:0007669"/>
    <property type="project" value="InterPro"/>
</dbReference>
<dbReference type="Gene3D" id="1.20.140.40">
    <property type="entry name" value="Invertase/pectin methylesterase inhibitor family protein"/>
    <property type="match status" value="1"/>
</dbReference>
<evidence type="ECO:0000256" key="1">
    <source>
        <dbReference type="ARBA" id="ARBA00022729"/>
    </source>
</evidence>
<gene>
    <name evidence="4" type="ORF">SAY87_003252</name>
</gene>
<comment type="similarity">
    <text evidence="2">Belongs to the PMEI family.</text>
</comment>
<dbReference type="InterPro" id="IPR006501">
    <property type="entry name" value="Pectinesterase_inhib_dom"/>
</dbReference>
<dbReference type="AlphaFoldDB" id="A0AAN7KQN2"/>
<evidence type="ECO:0000313" key="5">
    <source>
        <dbReference type="Proteomes" id="UP001345219"/>
    </source>
</evidence>
<name>A0AAN7KQN2_9MYRT</name>
<feature type="domain" description="Pectinesterase inhibitor" evidence="3">
    <location>
        <begin position="94"/>
        <end position="245"/>
    </location>
</feature>
<dbReference type="InterPro" id="IPR035513">
    <property type="entry name" value="Invertase/methylesterase_inhib"/>
</dbReference>
<dbReference type="PANTHER" id="PTHR31080">
    <property type="entry name" value="PECTINESTERASE INHIBITOR-LIKE"/>
    <property type="match status" value="1"/>
</dbReference>
<evidence type="ECO:0000313" key="4">
    <source>
        <dbReference type="EMBL" id="KAK4768111.1"/>
    </source>
</evidence>
<dbReference type="EMBL" id="JAXIOK010000006">
    <property type="protein sequence ID" value="KAK4768111.1"/>
    <property type="molecule type" value="Genomic_DNA"/>
</dbReference>
<organism evidence="4 5">
    <name type="scientific">Trapa incisa</name>
    <dbReference type="NCBI Taxonomy" id="236973"/>
    <lineage>
        <taxon>Eukaryota</taxon>
        <taxon>Viridiplantae</taxon>
        <taxon>Streptophyta</taxon>
        <taxon>Embryophyta</taxon>
        <taxon>Tracheophyta</taxon>
        <taxon>Spermatophyta</taxon>
        <taxon>Magnoliopsida</taxon>
        <taxon>eudicotyledons</taxon>
        <taxon>Gunneridae</taxon>
        <taxon>Pentapetalae</taxon>
        <taxon>rosids</taxon>
        <taxon>malvids</taxon>
        <taxon>Myrtales</taxon>
        <taxon>Lythraceae</taxon>
        <taxon>Trapa</taxon>
    </lineage>
</organism>
<dbReference type="NCBIfam" id="TIGR01614">
    <property type="entry name" value="PME_inhib"/>
    <property type="match status" value="1"/>
</dbReference>
<dbReference type="Proteomes" id="UP001345219">
    <property type="component" value="Chromosome 3"/>
</dbReference>
<dbReference type="CDD" id="cd15798">
    <property type="entry name" value="PMEI-like_3"/>
    <property type="match status" value="1"/>
</dbReference>
<comment type="caution">
    <text evidence="4">The sequence shown here is derived from an EMBL/GenBank/DDBJ whole genome shotgun (WGS) entry which is preliminary data.</text>
</comment>
<dbReference type="Pfam" id="PF04043">
    <property type="entry name" value="PMEI"/>
    <property type="match status" value="1"/>
</dbReference>
<dbReference type="InterPro" id="IPR051955">
    <property type="entry name" value="PME_Inhibitor"/>
</dbReference>
<protein>
    <recommendedName>
        <fullName evidence="3">Pectinesterase inhibitor domain-containing protein</fullName>
    </recommendedName>
</protein>
<dbReference type="SMART" id="SM00856">
    <property type="entry name" value="PMEI"/>
    <property type="match status" value="1"/>
</dbReference>
<accession>A0AAN7KQN2</accession>
<keyword evidence="5" id="KW-1185">Reference proteome</keyword>